<dbReference type="GO" id="GO:1990112">
    <property type="term" value="C:RQC complex"/>
    <property type="evidence" value="ECO:0007669"/>
    <property type="project" value="TreeGrafter"/>
</dbReference>
<dbReference type="InterPro" id="IPR008532">
    <property type="entry name" value="NFACT_RNA-bd"/>
</dbReference>
<dbReference type="Pfam" id="PF05670">
    <property type="entry name" value="NFACT-R_1"/>
    <property type="match status" value="1"/>
</dbReference>
<dbReference type="InterPro" id="IPR051608">
    <property type="entry name" value="RQC_Subunit_NEMF"/>
</dbReference>
<dbReference type="EMBL" id="BARV01015369">
    <property type="protein sequence ID" value="GAI29971.1"/>
    <property type="molecule type" value="Genomic_DNA"/>
</dbReference>
<feature type="non-terminal residue" evidence="3">
    <location>
        <position position="1"/>
    </location>
</feature>
<feature type="domain" description="NFACT RNA-binding" evidence="2">
    <location>
        <begin position="239"/>
        <end position="293"/>
    </location>
</feature>
<comment type="caution">
    <text evidence="3">The sequence shown here is derived from an EMBL/GenBank/DDBJ whole genome shotgun (WGS) entry which is preliminary data.</text>
</comment>
<proteinExistence type="predicted"/>
<reference evidence="3" key="1">
    <citation type="journal article" date="2014" name="Front. Microbiol.">
        <title>High frequency of phylogenetically diverse reductive dehalogenase-homologous genes in deep subseafloor sedimentary metagenomes.</title>
        <authorList>
            <person name="Kawai M."/>
            <person name="Futagami T."/>
            <person name="Toyoda A."/>
            <person name="Takaki Y."/>
            <person name="Nishi S."/>
            <person name="Hori S."/>
            <person name="Arai W."/>
            <person name="Tsubouchi T."/>
            <person name="Morono Y."/>
            <person name="Uchiyama I."/>
            <person name="Ito T."/>
            <person name="Fujiyama A."/>
            <person name="Inagaki F."/>
            <person name="Takami H."/>
        </authorList>
    </citation>
    <scope>NUCLEOTIDE SEQUENCE</scope>
    <source>
        <strain evidence="3">Expedition CK06-06</strain>
    </source>
</reference>
<accession>X1NIF2</accession>
<protein>
    <recommendedName>
        <fullName evidence="2">NFACT RNA-binding domain-containing protein</fullName>
    </recommendedName>
</protein>
<dbReference type="AlphaFoldDB" id="X1NIF2"/>
<gene>
    <name evidence="3" type="ORF">S06H3_26575</name>
</gene>
<dbReference type="GO" id="GO:0043023">
    <property type="term" value="F:ribosomal large subunit binding"/>
    <property type="evidence" value="ECO:0007669"/>
    <property type="project" value="TreeGrafter"/>
</dbReference>
<dbReference type="Pfam" id="PF05833">
    <property type="entry name" value="NFACT_N"/>
    <property type="match status" value="1"/>
</dbReference>
<feature type="non-terminal residue" evidence="3">
    <location>
        <position position="294"/>
    </location>
</feature>
<organism evidence="3">
    <name type="scientific">marine sediment metagenome</name>
    <dbReference type="NCBI Taxonomy" id="412755"/>
    <lineage>
        <taxon>unclassified sequences</taxon>
        <taxon>metagenomes</taxon>
        <taxon>ecological metagenomes</taxon>
    </lineage>
</organism>
<dbReference type="PANTHER" id="PTHR15239:SF6">
    <property type="entry name" value="RIBOSOME QUALITY CONTROL COMPLEX SUBUNIT NEMF"/>
    <property type="match status" value="1"/>
</dbReference>
<dbReference type="PANTHER" id="PTHR15239">
    <property type="entry name" value="NUCLEAR EXPORT MEDIATOR FACTOR NEMF"/>
    <property type="match status" value="1"/>
</dbReference>
<feature type="coiled-coil region" evidence="1">
    <location>
        <begin position="69"/>
        <end position="96"/>
    </location>
</feature>
<name>X1NIF2_9ZZZZ</name>
<evidence type="ECO:0000313" key="3">
    <source>
        <dbReference type="EMBL" id="GAI29971.1"/>
    </source>
</evidence>
<dbReference type="GO" id="GO:0000049">
    <property type="term" value="F:tRNA binding"/>
    <property type="evidence" value="ECO:0007669"/>
    <property type="project" value="TreeGrafter"/>
</dbReference>
<keyword evidence="1" id="KW-0175">Coiled coil</keyword>
<evidence type="ECO:0000256" key="1">
    <source>
        <dbReference type="SAM" id="Coils"/>
    </source>
</evidence>
<evidence type="ECO:0000259" key="2">
    <source>
        <dbReference type="Pfam" id="PF05670"/>
    </source>
</evidence>
<dbReference type="GO" id="GO:0072344">
    <property type="term" value="P:rescue of stalled ribosome"/>
    <property type="evidence" value="ECO:0007669"/>
    <property type="project" value="TreeGrafter"/>
</dbReference>
<sequence length="294" mass="34853">VLKDFALKLKTEKLKPQFILDDKNEAIDVVPFDLSIYEGYQKQYIESFNEGLDIYFSKLDSAKIIPQPLEKYNREMEKFEKRLQTQIEYIREQENKKEKYYNIGESIYKHFKELEKLLKTILDAKKKGYQWNEIEDKLNSGKEQGIKETIPFRKIIPSKKQIIIQLDGREFIIDLNKSIGENANLIFSKGKKAQKKIEGTYSAIEETKKKIKKLIIEKDSEQVFVDHLVRKPKKKWYEKYRWFISSNEFLIIGGRDISSNEAIYRKYIEPNDLVLHSEIRGSPLTVIKNPENKE</sequence>